<dbReference type="GO" id="GO:0050920">
    <property type="term" value="P:regulation of chemotaxis"/>
    <property type="evidence" value="ECO:0007669"/>
    <property type="project" value="InterPro"/>
</dbReference>
<dbReference type="Proteomes" id="UP000324065">
    <property type="component" value="Unassembled WGS sequence"/>
</dbReference>
<gene>
    <name evidence="2" type="ORF">F1188_01640</name>
</gene>
<dbReference type="InterPro" id="IPR007439">
    <property type="entry name" value="Chemotax_Pase_CheZ"/>
</dbReference>
<organism evidence="2 3">
    <name type="scientific">Roseospira marina</name>
    <dbReference type="NCBI Taxonomy" id="140057"/>
    <lineage>
        <taxon>Bacteria</taxon>
        <taxon>Pseudomonadati</taxon>
        <taxon>Pseudomonadota</taxon>
        <taxon>Alphaproteobacteria</taxon>
        <taxon>Rhodospirillales</taxon>
        <taxon>Rhodospirillaceae</taxon>
        <taxon>Roseospira</taxon>
    </lineage>
</organism>
<comment type="caution">
    <text evidence="2">The sequence shown here is derived from an EMBL/GenBank/DDBJ whole genome shotgun (WGS) entry which is preliminary data.</text>
</comment>
<evidence type="ECO:0000313" key="3">
    <source>
        <dbReference type="Proteomes" id="UP000324065"/>
    </source>
</evidence>
<reference evidence="2 3" key="1">
    <citation type="submission" date="2019-09" db="EMBL/GenBank/DDBJ databases">
        <title>Genome sequence of Roseospira marina, one of the more divergent members of the non-sulfur purple photosynthetic bacterial family, the Rhodospirillaceae.</title>
        <authorList>
            <person name="Meyer T."/>
            <person name="Kyndt J."/>
        </authorList>
    </citation>
    <scope>NUCLEOTIDE SEQUENCE [LARGE SCALE GENOMIC DNA]</scope>
    <source>
        <strain evidence="2 3">DSM 15113</strain>
    </source>
</reference>
<dbReference type="SUPFAM" id="SSF75708">
    <property type="entry name" value="Chemotaxis phosphatase CheZ"/>
    <property type="match status" value="1"/>
</dbReference>
<accession>A0A5M6IGY8</accession>
<protein>
    <submittedName>
        <fullName evidence="2">Protein phosphatase CheZ</fullName>
    </submittedName>
</protein>
<dbReference type="AlphaFoldDB" id="A0A5M6IGY8"/>
<evidence type="ECO:0000313" key="2">
    <source>
        <dbReference type="EMBL" id="KAA5607494.1"/>
    </source>
</evidence>
<sequence>MATSRRPFSVERFRAPSPHAGPLGGPDVHGDRDTATILKAIDRLGHRLDALDARIEAQQIPEPPPPPEPDPKELPDPVRARIEEAQILRMEIVALARSIEDTKVEIARLRDQRPEGDRLTDMEQELDAIVGATEGATNGILDITETVSAMVAEIQSNNEDGYVRGLADDIQERLMGIFEHCNFQDLTGQRITKVVNAMKYIEDRIDRMMEIWGRDGFLTATQDLAVAEAEKTAAQRDRDLLNGPQTGNKGISQDEIDALFG</sequence>
<dbReference type="OrthoDB" id="7269965at2"/>
<dbReference type="GO" id="GO:0003824">
    <property type="term" value="F:catalytic activity"/>
    <property type="evidence" value="ECO:0007669"/>
    <property type="project" value="InterPro"/>
</dbReference>
<dbReference type="GO" id="GO:0009288">
    <property type="term" value="C:bacterial-type flagellum"/>
    <property type="evidence" value="ECO:0007669"/>
    <property type="project" value="InterPro"/>
</dbReference>
<dbReference type="Pfam" id="PF04344">
    <property type="entry name" value="CheZ"/>
    <property type="match status" value="1"/>
</dbReference>
<dbReference type="Gene3D" id="1.10.287.500">
    <property type="entry name" value="Helix hairpin bin"/>
    <property type="match status" value="1"/>
</dbReference>
<dbReference type="EMBL" id="VWPJ01000001">
    <property type="protein sequence ID" value="KAA5607494.1"/>
    <property type="molecule type" value="Genomic_DNA"/>
</dbReference>
<name>A0A5M6IGY8_9PROT</name>
<feature type="region of interest" description="Disordered" evidence="1">
    <location>
        <begin position="1"/>
        <end position="31"/>
    </location>
</feature>
<keyword evidence="3" id="KW-1185">Reference proteome</keyword>
<proteinExistence type="predicted"/>
<dbReference type="RefSeq" id="WP_150060627.1">
    <property type="nucleotide sequence ID" value="NZ_JACHII010000001.1"/>
</dbReference>
<evidence type="ECO:0000256" key="1">
    <source>
        <dbReference type="SAM" id="MobiDB-lite"/>
    </source>
</evidence>